<sequence length="99" mass="11430">MARDRKTAGPASVARSLPFVLFSFHGFWRCALCTCVLYLFRLFFTGKRNSKCKKVVYGDGKFVRSAPTYAVFQLFVLLYFSFLLFSVCHAWLCCVDNSW</sequence>
<feature type="transmembrane region" description="Helical" evidence="1">
    <location>
        <begin position="26"/>
        <end position="44"/>
    </location>
</feature>
<dbReference type="EMBL" id="JAUUTY010000007">
    <property type="protein sequence ID" value="KAK1611246.1"/>
    <property type="molecule type" value="Genomic_DNA"/>
</dbReference>
<keyword evidence="1" id="KW-0812">Transmembrane</keyword>
<keyword evidence="1" id="KW-0472">Membrane</keyword>
<keyword evidence="3" id="KW-1185">Reference proteome</keyword>
<reference evidence="2" key="1">
    <citation type="submission" date="2023-07" db="EMBL/GenBank/DDBJ databases">
        <title>A chromosome-level genome assembly of Lolium multiflorum.</title>
        <authorList>
            <person name="Chen Y."/>
            <person name="Copetti D."/>
            <person name="Kolliker R."/>
            <person name="Studer B."/>
        </authorList>
    </citation>
    <scope>NUCLEOTIDE SEQUENCE</scope>
    <source>
        <strain evidence="2">02402/16</strain>
        <tissue evidence="2">Leaf</tissue>
    </source>
</reference>
<accession>A0AAD8QZW3</accession>
<protein>
    <recommendedName>
        <fullName evidence="4">Transmembrane protein</fullName>
    </recommendedName>
</protein>
<evidence type="ECO:0000256" key="1">
    <source>
        <dbReference type="SAM" id="Phobius"/>
    </source>
</evidence>
<organism evidence="2 3">
    <name type="scientific">Lolium multiflorum</name>
    <name type="common">Italian ryegrass</name>
    <name type="synonym">Lolium perenne subsp. multiflorum</name>
    <dbReference type="NCBI Taxonomy" id="4521"/>
    <lineage>
        <taxon>Eukaryota</taxon>
        <taxon>Viridiplantae</taxon>
        <taxon>Streptophyta</taxon>
        <taxon>Embryophyta</taxon>
        <taxon>Tracheophyta</taxon>
        <taxon>Spermatophyta</taxon>
        <taxon>Magnoliopsida</taxon>
        <taxon>Liliopsida</taxon>
        <taxon>Poales</taxon>
        <taxon>Poaceae</taxon>
        <taxon>BOP clade</taxon>
        <taxon>Pooideae</taxon>
        <taxon>Poodae</taxon>
        <taxon>Poeae</taxon>
        <taxon>Poeae Chloroplast Group 2 (Poeae type)</taxon>
        <taxon>Loliodinae</taxon>
        <taxon>Loliinae</taxon>
        <taxon>Lolium</taxon>
    </lineage>
</organism>
<dbReference type="AlphaFoldDB" id="A0AAD8QZW3"/>
<name>A0AAD8QZW3_LOLMU</name>
<gene>
    <name evidence="2" type="ORF">QYE76_034919</name>
</gene>
<evidence type="ECO:0000313" key="2">
    <source>
        <dbReference type="EMBL" id="KAK1611246.1"/>
    </source>
</evidence>
<dbReference type="Proteomes" id="UP001231189">
    <property type="component" value="Unassembled WGS sequence"/>
</dbReference>
<keyword evidence="1" id="KW-1133">Transmembrane helix</keyword>
<feature type="transmembrane region" description="Helical" evidence="1">
    <location>
        <begin position="69"/>
        <end position="92"/>
    </location>
</feature>
<evidence type="ECO:0000313" key="3">
    <source>
        <dbReference type="Proteomes" id="UP001231189"/>
    </source>
</evidence>
<comment type="caution">
    <text evidence="2">The sequence shown here is derived from an EMBL/GenBank/DDBJ whole genome shotgun (WGS) entry which is preliminary data.</text>
</comment>
<evidence type="ECO:0008006" key="4">
    <source>
        <dbReference type="Google" id="ProtNLM"/>
    </source>
</evidence>
<proteinExistence type="predicted"/>